<dbReference type="InterPro" id="IPR005151">
    <property type="entry name" value="Tail-specific_protease"/>
</dbReference>
<dbReference type="CDD" id="cd07560">
    <property type="entry name" value="Peptidase_S41_CPP"/>
    <property type="match status" value="1"/>
</dbReference>
<accession>A0A3E4LQ68</accession>
<evidence type="ECO:0000313" key="8">
    <source>
        <dbReference type="EMBL" id="RGK39640.1"/>
    </source>
</evidence>
<dbReference type="SUPFAM" id="SSF52096">
    <property type="entry name" value="ClpP/crotonase"/>
    <property type="match status" value="1"/>
</dbReference>
<dbReference type="InterPro" id="IPR055210">
    <property type="entry name" value="CtpA/B_N"/>
</dbReference>
<dbReference type="PROSITE" id="PS50106">
    <property type="entry name" value="PDZ"/>
    <property type="match status" value="1"/>
</dbReference>
<keyword evidence="3 5" id="KW-0378">Hydrolase</keyword>
<dbReference type="Gene3D" id="2.30.42.10">
    <property type="match status" value="1"/>
</dbReference>
<dbReference type="Gene3D" id="3.30.750.44">
    <property type="match status" value="1"/>
</dbReference>
<evidence type="ECO:0000256" key="3">
    <source>
        <dbReference type="ARBA" id="ARBA00022801"/>
    </source>
</evidence>
<dbReference type="Pfam" id="PF03572">
    <property type="entry name" value="Peptidase_S41"/>
    <property type="match status" value="1"/>
</dbReference>
<dbReference type="Gene3D" id="3.90.226.10">
    <property type="entry name" value="2-enoyl-CoA Hydratase, Chain A, domain 1"/>
    <property type="match status" value="1"/>
</dbReference>
<evidence type="ECO:0000256" key="2">
    <source>
        <dbReference type="ARBA" id="ARBA00022670"/>
    </source>
</evidence>
<evidence type="ECO:0000313" key="9">
    <source>
        <dbReference type="Proteomes" id="UP000260793"/>
    </source>
</evidence>
<protein>
    <submittedName>
        <fullName evidence="8">S41 family peptidase</fullName>
    </submittedName>
</protein>
<sequence>MEENTGRKKSGFAAGLLTGIVIMAVISILGFGGWYIVNRNSSGSYTSENVTEGDVSKKLDQLNQLIDKYYLYQDEVDRDALVEGIYSGYAAALGDPYTVYYNKDETKALMESTSGTFSGVGATLTRDADTKAVTIVNVYQDSPAEKAGLKAGDILEKVDDHEVGDEELDTIVSWIKGEKGTEVTLYVLRDGKEETLTATRDTIEAQTVEYEMKDGGIGYIRVSEFDLVTYDQFQAALDDLEDQGMAGLVIDLRNNPGGNLDVVCNMLKLLLPEGTIVSTKDKNGKTDKITCDGTNEFKKPLAVLVNQYSASASEIFSGAIQDYGTGKIVGVTTYGKGVVQQLLDLGDGTCFKVTIAEYYTPSGKSINKKGVEPDIEVEYQYDEADPKKDNQLDKALETVSEELK</sequence>
<evidence type="ECO:0000256" key="6">
    <source>
        <dbReference type="SAM" id="Phobius"/>
    </source>
</evidence>
<dbReference type="Pfam" id="PF22694">
    <property type="entry name" value="CtpB_N-like"/>
    <property type="match status" value="1"/>
</dbReference>
<gene>
    <name evidence="8" type="ORF">DXD17_07865</name>
</gene>
<dbReference type="NCBIfam" id="TIGR00225">
    <property type="entry name" value="prc"/>
    <property type="match status" value="1"/>
</dbReference>
<dbReference type="EMBL" id="QSQN01000018">
    <property type="protein sequence ID" value="RGK39640.1"/>
    <property type="molecule type" value="Genomic_DNA"/>
</dbReference>
<evidence type="ECO:0000259" key="7">
    <source>
        <dbReference type="PROSITE" id="PS50106"/>
    </source>
</evidence>
<keyword evidence="2 5" id="KW-0645">Protease</keyword>
<dbReference type="InterPro" id="IPR036034">
    <property type="entry name" value="PDZ_sf"/>
</dbReference>
<dbReference type="Proteomes" id="UP000260793">
    <property type="component" value="Unassembled WGS sequence"/>
</dbReference>
<organism evidence="8 9">
    <name type="scientific">[Ruminococcus] lactaris</name>
    <dbReference type="NCBI Taxonomy" id="46228"/>
    <lineage>
        <taxon>Bacteria</taxon>
        <taxon>Bacillati</taxon>
        <taxon>Bacillota</taxon>
        <taxon>Clostridia</taxon>
        <taxon>Lachnospirales</taxon>
        <taxon>Lachnospiraceae</taxon>
        <taxon>Mediterraneibacter</taxon>
    </lineage>
</organism>
<comment type="similarity">
    <text evidence="1 5">Belongs to the peptidase S41A family.</text>
</comment>
<dbReference type="GO" id="GO:0004175">
    <property type="term" value="F:endopeptidase activity"/>
    <property type="evidence" value="ECO:0007669"/>
    <property type="project" value="TreeGrafter"/>
</dbReference>
<keyword evidence="6" id="KW-0812">Transmembrane</keyword>
<keyword evidence="4 5" id="KW-0720">Serine protease</keyword>
<feature type="transmembrane region" description="Helical" evidence="6">
    <location>
        <begin position="12"/>
        <end position="37"/>
    </location>
</feature>
<reference evidence="8 9" key="1">
    <citation type="submission" date="2018-08" db="EMBL/GenBank/DDBJ databases">
        <title>A genome reference for cultivated species of the human gut microbiota.</title>
        <authorList>
            <person name="Zou Y."/>
            <person name="Xue W."/>
            <person name="Luo G."/>
        </authorList>
    </citation>
    <scope>NUCLEOTIDE SEQUENCE [LARGE SCALE GENOMIC DNA]</scope>
    <source>
        <strain evidence="8 9">TF11-7</strain>
    </source>
</reference>
<dbReference type="GO" id="GO:0008236">
    <property type="term" value="F:serine-type peptidase activity"/>
    <property type="evidence" value="ECO:0007669"/>
    <property type="project" value="UniProtKB-KW"/>
</dbReference>
<dbReference type="Pfam" id="PF13180">
    <property type="entry name" value="PDZ_2"/>
    <property type="match status" value="1"/>
</dbReference>
<evidence type="ECO:0000256" key="5">
    <source>
        <dbReference type="RuleBase" id="RU004404"/>
    </source>
</evidence>
<dbReference type="SMART" id="SM00228">
    <property type="entry name" value="PDZ"/>
    <property type="match status" value="1"/>
</dbReference>
<keyword evidence="6" id="KW-0472">Membrane</keyword>
<dbReference type="CDD" id="cd06782">
    <property type="entry name" value="cpPDZ_CPP-like"/>
    <property type="match status" value="1"/>
</dbReference>
<dbReference type="RefSeq" id="WP_117688177.1">
    <property type="nucleotide sequence ID" value="NZ_QSQN01000018.1"/>
</dbReference>
<dbReference type="PANTHER" id="PTHR32060:SF30">
    <property type="entry name" value="CARBOXY-TERMINAL PROCESSING PROTEASE CTPA"/>
    <property type="match status" value="1"/>
</dbReference>
<name>A0A3E4LQ68_9FIRM</name>
<keyword evidence="6" id="KW-1133">Transmembrane helix</keyword>
<evidence type="ECO:0000256" key="1">
    <source>
        <dbReference type="ARBA" id="ARBA00009179"/>
    </source>
</evidence>
<dbReference type="GO" id="GO:0030288">
    <property type="term" value="C:outer membrane-bounded periplasmic space"/>
    <property type="evidence" value="ECO:0007669"/>
    <property type="project" value="TreeGrafter"/>
</dbReference>
<feature type="domain" description="PDZ" evidence="7">
    <location>
        <begin position="106"/>
        <end position="176"/>
    </location>
</feature>
<dbReference type="AlphaFoldDB" id="A0A3E4LQ68"/>
<dbReference type="InterPro" id="IPR004447">
    <property type="entry name" value="Peptidase_S41A"/>
</dbReference>
<proteinExistence type="inferred from homology"/>
<comment type="caution">
    <text evidence="8">The sequence shown here is derived from an EMBL/GenBank/DDBJ whole genome shotgun (WGS) entry which is preliminary data.</text>
</comment>
<evidence type="ECO:0000256" key="4">
    <source>
        <dbReference type="ARBA" id="ARBA00022825"/>
    </source>
</evidence>
<dbReference type="GO" id="GO:0006508">
    <property type="term" value="P:proteolysis"/>
    <property type="evidence" value="ECO:0007669"/>
    <property type="project" value="UniProtKB-KW"/>
</dbReference>
<dbReference type="SMART" id="SM00245">
    <property type="entry name" value="TSPc"/>
    <property type="match status" value="1"/>
</dbReference>
<dbReference type="SUPFAM" id="SSF50156">
    <property type="entry name" value="PDZ domain-like"/>
    <property type="match status" value="1"/>
</dbReference>
<dbReference type="GO" id="GO:0007165">
    <property type="term" value="P:signal transduction"/>
    <property type="evidence" value="ECO:0007669"/>
    <property type="project" value="TreeGrafter"/>
</dbReference>
<dbReference type="PANTHER" id="PTHR32060">
    <property type="entry name" value="TAIL-SPECIFIC PROTEASE"/>
    <property type="match status" value="1"/>
</dbReference>
<dbReference type="InterPro" id="IPR001478">
    <property type="entry name" value="PDZ"/>
</dbReference>
<dbReference type="InterPro" id="IPR029045">
    <property type="entry name" value="ClpP/crotonase-like_dom_sf"/>
</dbReference>